<reference evidence="2" key="1">
    <citation type="submission" date="2017-01" db="EMBL/GenBank/DDBJ databases">
        <authorList>
            <person name="Brunel B."/>
        </authorList>
    </citation>
    <scope>NUCLEOTIDE SEQUENCE [LARGE SCALE GENOMIC DNA]</scope>
</reference>
<accession>A0A1R3V682</accession>
<gene>
    <name evidence="1" type="ORF">BQ8794_210118</name>
</gene>
<proteinExistence type="predicted"/>
<protein>
    <submittedName>
        <fullName evidence="1">Uncharacterized protein</fullName>
    </submittedName>
</protein>
<dbReference type="AlphaFoldDB" id="A0A1R3V682"/>
<evidence type="ECO:0000313" key="1">
    <source>
        <dbReference type="EMBL" id="SIT55425.1"/>
    </source>
</evidence>
<evidence type="ECO:0000313" key="2">
    <source>
        <dbReference type="Proteomes" id="UP000188388"/>
    </source>
</evidence>
<name>A0A1R3V682_9HYPH</name>
<dbReference type="EMBL" id="FTPD01000014">
    <property type="protein sequence ID" value="SIT55425.1"/>
    <property type="molecule type" value="Genomic_DNA"/>
</dbReference>
<organism evidence="1 2">
    <name type="scientific">Mesorhizobium prunaredense</name>
    <dbReference type="NCBI Taxonomy" id="1631249"/>
    <lineage>
        <taxon>Bacteria</taxon>
        <taxon>Pseudomonadati</taxon>
        <taxon>Pseudomonadota</taxon>
        <taxon>Alphaproteobacteria</taxon>
        <taxon>Hyphomicrobiales</taxon>
        <taxon>Phyllobacteriaceae</taxon>
        <taxon>Mesorhizobium</taxon>
    </lineage>
</organism>
<keyword evidence="2" id="KW-1185">Reference proteome</keyword>
<dbReference type="Proteomes" id="UP000188388">
    <property type="component" value="Unassembled WGS sequence"/>
</dbReference>
<sequence length="127" mass="13835">MESPATALGFSISVNNAIDPASAEAWEKARLLLLVVEEEKQNDRSQRGEGQIKLTKDQRQRFDELVDALRAAYLHHRCRSRLVGGAEAHSGCMVEVACDARAQQDADGESGQLAFGANRACHSSKVI</sequence>